<accession>A9WL84</accession>
<dbReference type="KEGG" id="rsa:RSal33209_0041"/>
<dbReference type="HOGENOM" id="CLU_3405058_0_0_11"/>
<reference evidence="2" key="1">
    <citation type="journal article" date="2008" name="J. Bacteriol.">
        <title>Genome sequence of the fish pathogen Renibacterium salmoninarum suggests reductive evolution away from an environmental Arthrobacter ancestor.</title>
        <authorList>
            <person name="Wiens G.D."/>
            <person name="Rockey D.D."/>
            <person name="Wu Z."/>
            <person name="Chang J."/>
            <person name="Levy R."/>
            <person name="Crane S."/>
            <person name="Chen D.S."/>
            <person name="Capri G.R."/>
            <person name="Burnett J.R."/>
            <person name="Sudheesh P.S."/>
            <person name="Schipma M.J."/>
            <person name="Burd H."/>
            <person name="Bhattacharyya A."/>
            <person name="Rhodes L.D."/>
            <person name="Kaul R."/>
            <person name="Strom M.S."/>
        </authorList>
    </citation>
    <scope>NUCLEOTIDE SEQUENCE [LARGE SCALE GENOMIC DNA]</scope>
    <source>
        <strain evidence="2">ATCC 33209 / DSM 20767 / JCM 11484 / NBRC 15589 / NCIMB 2235</strain>
    </source>
</reference>
<keyword evidence="2" id="KW-1185">Reference proteome</keyword>
<protein>
    <submittedName>
        <fullName evidence="1">Uncharacterized protein</fullName>
    </submittedName>
</protein>
<dbReference type="EMBL" id="CP000910">
    <property type="protein sequence ID" value="ABY21798.1"/>
    <property type="molecule type" value="Genomic_DNA"/>
</dbReference>
<dbReference type="AlphaFoldDB" id="A9WL84"/>
<gene>
    <name evidence="1" type="ordered locus">RSal33209_0041</name>
</gene>
<name>A9WL84_RENSM</name>
<evidence type="ECO:0000313" key="2">
    <source>
        <dbReference type="Proteomes" id="UP000002007"/>
    </source>
</evidence>
<sequence>MDGAAKISAAPSNIGSEIGSQLWRGGAVVA</sequence>
<dbReference type="Proteomes" id="UP000002007">
    <property type="component" value="Chromosome"/>
</dbReference>
<organism evidence="1 2">
    <name type="scientific">Renibacterium salmoninarum (strain ATCC 33209 / DSM 20767 / JCM 11484 / NBRC 15589 / NCIMB 2235)</name>
    <dbReference type="NCBI Taxonomy" id="288705"/>
    <lineage>
        <taxon>Bacteria</taxon>
        <taxon>Bacillati</taxon>
        <taxon>Actinomycetota</taxon>
        <taxon>Actinomycetes</taxon>
        <taxon>Micrococcales</taxon>
        <taxon>Micrococcaceae</taxon>
        <taxon>Renibacterium</taxon>
    </lineage>
</organism>
<evidence type="ECO:0000313" key="1">
    <source>
        <dbReference type="EMBL" id="ABY21798.1"/>
    </source>
</evidence>
<dbReference type="STRING" id="288705.RSal33209_0041"/>
<proteinExistence type="predicted"/>